<feature type="compositionally biased region" description="Polar residues" evidence="1">
    <location>
        <begin position="67"/>
        <end position="82"/>
    </location>
</feature>
<evidence type="ECO:0000313" key="3">
    <source>
        <dbReference type="Proteomes" id="UP001153269"/>
    </source>
</evidence>
<comment type="caution">
    <text evidence="2">The sequence shown here is derived from an EMBL/GenBank/DDBJ whole genome shotgun (WGS) entry which is preliminary data.</text>
</comment>
<keyword evidence="3" id="KW-1185">Reference proteome</keyword>
<organism evidence="2 3">
    <name type="scientific">Pleuronectes platessa</name>
    <name type="common">European plaice</name>
    <dbReference type="NCBI Taxonomy" id="8262"/>
    <lineage>
        <taxon>Eukaryota</taxon>
        <taxon>Metazoa</taxon>
        <taxon>Chordata</taxon>
        <taxon>Craniata</taxon>
        <taxon>Vertebrata</taxon>
        <taxon>Euteleostomi</taxon>
        <taxon>Actinopterygii</taxon>
        <taxon>Neopterygii</taxon>
        <taxon>Teleostei</taxon>
        <taxon>Neoteleostei</taxon>
        <taxon>Acanthomorphata</taxon>
        <taxon>Carangaria</taxon>
        <taxon>Pleuronectiformes</taxon>
        <taxon>Pleuronectoidei</taxon>
        <taxon>Pleuronectidae</taxon>
        <taxon>Pleuronectes</taxon>
    </lineage>
</organism>
<sequence>MELSGGQASPGGSGRSLKLELRAGSFSLVCRVSTCFLFPASSPQRFLGHSHSSSPHLRPAPAHPAAQSRSRGSSDVAALSQQPQHVPVISCAPMTPSSAARKPQRCTSVFIPNNLV</sequence>
<evidence type="ECO:0000313" key="2">
    <source>
        <dbReference type="EMBL" id="CAB1449048.1"/>
    </source>
</evidence>
<dbReference type="Proteomes" id="UP001153269">
    <property type="component" value="Unassembled WGS sequence"/>
</dbReference>
<feature type="compositionally biased region" description="Low complexity" evidence="1">
    <location>
        <begin position="49"/>
        <end position="66"/>
    </location>
</feature>
<dbReference type="AlphaFoldDB" id="A0A9N7VGW3"/>
<protein>
    <submittedName>
        <fullName evidence="2">Uncharacterized protein</fullName>
    </submittedName>
</protein>
<accession>A0A9N7VGW3</accession>
<reference evidence="2" key="1">
    <citation type="submission" date="2020-03" db="EMBL/GenBank/DDBJ databases">
        <authorList>
            <person name="Weist P."/>
        </authorList>
    </citation>
    <scope>NUCLEOTIDE SEQUENCE</scope>
</reference>
<gene>
    <name evidence="2" type="ORF">PLEPLA_LOCUS36724</name>
</gene>
<proteinExistence type="predicted"/>
<evidence type="ECO:0000256" key="1">
    <source>
        <dbReference type="SAM" id="MobiDB-lite"/>
    </source>
</evidence>
<feature type="region of interest" description="Disordered" evidence="1">
    <location>
        <begin position="45"/>
        <end position="82"/>
    </location>
</feature>
<name>A0A9N7VGW3_PLEPL</name>
<dbReference type="EMBL" id="CADEAL010003998">
    <property type="protein sequence ID" value="CAB1449048.1"/>
    <property type="molecule type" value="Genomic_DNA"/>
</dbReference>